<keyword evidence="5" id="KW-0687">Ribonucleoprotein</keyword>
<evidence type="ECO:0000256" key="4">
    <source>
        <dbReference type="ARBA" id="ARBA00023135"/>
    </source>
</evidence>
<feature type="compositionally biased region" description="Basic residues" evidence="7">
    <location>
        <begin position="191"/>
        <end position="200"/>
    </location>
</feature>
<evidence type="ECO:0000256" key="5">
    <source>
        <dbReference type="ARBA" id="ARBA00023274"/>
    </source>
</evidence>
<dbReference type="GO" id="GO:0006617">
    <property type="term" value="P:SRP-dependent cotranslational protein targeting to membrane, signal sequence recognition"/>
    <property type="evidence" value="ECO:0007669"/>
    <property type="project" value="TreeGrafter"/>
</dbReference>
<dbReference type="Pfam" id="PF01922">
    <property type="entry name" value="SRP19"/>
    <property type="match status" value="1"/>
</dbReference>
<organism evidence="8 9">
    <name type="scientific">Tropilaelaps mercedesae</name>
    <dbReference type="NCBI Taxonomy" id="418985"/>
    <lineage>
        <taxon>Eukaryota</taxon>
        <taxon>Metazoa</taxon>
        <taxon>Ecdysozoa</taxon>
        <taxon>Arthropoda</taxon>
        <taxon>Chelicerata</taxon>
        <taxon>Arachnida</taxon>
        <taxon>Acari</taxon>
        <taxon>Parasitiformes</taxon>
        <taxon>Mesostigmata</taxon>
        <taxon>Gamasina</taxon>
        <taxon>Dermanyssoidea</taxon>
        <taxon>Laelapidae</taxon>
        <taxon>Tropilaelaps</taxon>
    </lineage>
</organism>
<name>A0A1V9XI53_9ACAR</name>
<dbReference type="AlphaFoldDB" id="A0A1V9XI53"/>
<dbReference type="GO" id="GO:0008312">
    <property type="term" value="F:7S RNA binding"/>
    <property type="evidence" value="ECO:0007669"/>
    <property type="project" value="InterPro"/>
</dbReference>
<comment type="subcellular location">
    <subcellularLocation>
        <location evidence="1">Cytoplasm</location>
    </subcellularLocation>
</comment>
<keyword evidence="3" id="KW-0963">Cytoplasm</keyword>
<dbReference type="FunCoup" id="A0A1V9XI53">
    <property type="interactions" value="1167"/>
</dbReference>
<dbReference type="OrthoDB" id="2190947at2759"/>
<keyword evidence="9" id="KW-1185">Reference proteome</keyword>
<evidence type="ECO:0000313" key="9">
    <source>
        <dbReference type="Proteomes" id="UP000192247"/>
    </source>
</evidence>
<evidence type="ECO:0000256" key="3">
    <source>
        <dbReference type="ARBA" id="ARBA00022490"/>
    </source>
</evidence>
<dbReference type="GO" id="GO:0005786">
    <property type="term" value="C:signal recognition particle, endoplasmic reticulum targeting"/>
    <property type="evidence" value="ECO:0007669"/>
    <property type="project" value="UniProtKB-KW"/>
</dbReference>
<evidence type="ECO:0000256" key="7">
    <source>
        <dbReference type="SAM" id="MobiDB-lite"/>
    </source>
</evidence>
<dbReference type="InterPro" id="IPR036521">
    <property type="entry name" value="SRP19-like_sf"/>
</dbReference>
<evidence type="ECO:0000313" key="8">
    <source>
        <dbReference type="EMBL" id="OQR73207.1"/>
    </source>
</evidence>
<accession>A0A1V9XI53</accession>
<gene>
    <name evidence="8" type="ORF">BIW11_09885</name>
</gene>
<comment type="similarity">
    <text evidence="2">Belongs to the SRP19 family.</text>
</comment>
<reference evidence="8 9" key="1">
    <citation type="journal article" date="2017" name="Gigascience">
        <title>Draft genome of the honey bee ectoparasitic mite, Tropilaelaps mercedesae, is shaped by the parasitic life history.</title>
        <authorList>
            <person name="Dong X."/>
            <person name="Armstrong S.D."/>
            <person name="Xia D."/>
            <person name="Makepeace B.L."/>
            <person name="Darby A.C."/>
            <person name="Kadowaki T."/>
        </authorList>
    </citation>
    <scope>NUCLEOTIDE SEQUENCE [LARGE SCALE GENOMIC DNA]</scope>
    <source>
        <strain evidence="8">Wuxi-XJTLU</strain>
    </source>
</reference>
<dbReference type="Proteomes" id="UP000192247">
    <property type="component" value="Unassembled WGS sequence"/>
</dbReference>
<comment type="function">
    <text evidence="6">Component of the signal recognition particle (SRP) complex, a ribonucleoprotein complex that mediates the cotranslational targeting of secretory and membrane proteins to the endoplasmic reticulum (ER). Binds directly to 7SL RNA. Mediates binding of SRP54 to the SRP complex.</text>
</comment>
<dbReference type="InterPro" id="IPR002778">
    <property type="entry name" value="Signal_recog_particle_SRP19"/>
</dbReference>
<dbReference type="SUPFAM" id="SSF69695">
    <property type="entry name" value="SRP19"/>
    <property type="match status" value="1"/>
</dbReference>
<dbReference type="InParanoid" id="A0A1V9XI53"/>
<proteinExistence type="inferred from homology"/>
<feature type="region of interest" description="Disordered" evidence="7">
    <location>
        <begin position="165"/>
        <end position="200"/>
    </location>
</feature>
<keyword evidence="4" id="KW-0733">Signal recognition particle</keyword>
<dbReference type="EMBL" id="MNPL01010319">
    <property type="protein sequence ID" value="OQR73207.1"/>
    <property type="molecule type" value="Genomic_DNA"/>
</dbReference>
<evidence type="ECO:0000256" key="1">
    <source>
        <dbReference type="ARBA" id="ARBA00004496"/>
    </source>
</evidence>
<comment type="caution">
    <text evidence="8">The sequence shown here is derived from an EMBL/GenBank/DDBJ whole genome shotgun (WGS) entry which is preliminary data.</text>
</comment>
<sequence length="200" mass="23154">MAEPHVAGTSQQANNLNVIHLGPFLPGKKHSDHERWIHIYPIYLNKNKTVAEGRRVSKKIAVEDPIAREIVIALQEKGFNLFVESYKVHPREVDKENMLMRSRVRAQFRNDDGKPVNSEYPTKRALFRMLCESIGALDYRQDPETFRQHKRQLQAQVAPQVLQQQRYLERLEKSQTQGPGNTTTQSNTTNNKKKGKRGRK</sequence>
<dbReference type="PANTHER" id="PTHR17453">
    <property type="entry name" value="SIGNAL RECOGNITION PARTICLE 19 KD PROTEIN"/>
    <property type="match status" value="1"/>
</dbReference>
<evidence type="ECO:0000256" key="6">
    <source>
        <dbReference type="ARBA" id="ARBA00045518"/>
    </source>
</evidence>
<protein>
    <submittedName>
        <fullName evidence="8">Signal recognition particle 19 kDa protein-like</fullName>
    </submittedName>
</protein>
<dbReference type="Gene3D" id="3.30.56.30">
    <property type="entry name" value="Signal recognition particle, SRP19-like subunit"/>
    <property type="match status" value="1"/>
</dbReference>
<dbReference type="PANTHER" id="PTHR17453:SF0">
    <property type="entry name" value="SIGNAL RECOGNITION PARTICLE 19 KDA PROTEIN"/>
    <property type="match status" value="1"/>
</dbReference>
<feature type="compositionally biased region" description="Low complexity" evidence="7">
    <location>
        <begin position="174"/>
        <end position="190"/>
    </location>
</feature>
<dbReference type="STRING" id="418985.A0A1V9XI53"/>
<evidence type="ECO:0000256" key="2">
    <source>
        <dbReference type="ARBA" id="ARBA00008910"/>
    </source>
</evidence>